<dbReference type="Proteomes" id="UP001278500">
    <property type="component" value="Unassembled WGS sequence"/>
</dbReference>
<evidence type="ECO:0000256" key="1">
    <source>
        <dbReference type="SAM" id="MobiDB-lite"/>
    </source>
</evidence>
<accession>A0AAE0J8Z5</accession>
<keyword evidence="3" id="KW-1185">Reference proteome</keyword>
<protein>
    <submittedName>
        <fullName evidence="2">Uncharacterized protein</fullName>
    </submittedName>
</protein>
<evidence type="ECO:0000313" key="3">
    <source>
        <dbReference type="Proteomes" id="UP001278500"/>
    </source>
</evidence>
<dbReference type="EMBL" id="JAUEPP010000007">
    <property type="protein sequence ID" value="KAK3339204.1"/>
    <property type="molecule type" value="Genomic_DNA"/>
</dbReference>
<feature type="compositionally biased region" description="Low complexity" evidence="1">
    <location>
        <begin position="471"/>
        <end position="483"/>
    </location>
</feature>
<feature type="compositionally biased region" description="Basic and acidic residues" evidence="1">
    <location>
        <begin position="49"/>
        <end position="59"/>
    </location>
</feature>
<feature type="compositionally biased region" description="Basic and acidic residues" evidence="1">
    <location>
        <begin position="506"/>
        <end position="535"/>
    </location>
</feature>
<proteinExistence type="predicted"/>
<comment type="caution">
    <text evidence="2">The sequence shown here is derived from an EMBL/GenBank/DDBJ whole genome shotgun (WGS) entry which is preliminary data.</text>
</comment>
<feature type="compositionally biased region" description="Polar residues" evidence="1">
    <location>
        <begin position="578"/>
        <end position="597"/>
    </location>
</feature>
<feature type="region of interest" description="Disordered" evidence="1">
    <location>
        <begin position="1"/>
        <end position="151"/>
    </location>
</feature>
<feature type="compositionally biased region" description="Polar residues" evidence="1">
    <location>
        <begin position="326"/>
        <end position="337"/>
    </location>
</feature>
<feature type="compositionally biased region" description="Polar residues" evidence="1">
    <location>
        <begin position="451"/>
        <end position="460"/>
    </location>
</feature>
<gene>
    <name evidence="2" type="ORF">B0H65DRAFT_500269</name>
</gene>
<feature type="compositionally biased region" description="Acidic residues" evidence="1">
    <location>
        <begin position="407"/>
        <end position="416"/>
    </location>
</feature>
<feature type="compositionally biased region" description="Acidic residues" evidence="1">
    <location>
        <begin position="351"/>
        <end position="362"/>
    </location>
</feature>
<sequence>MEPQVPFEDYARPRPLRTYSHKARTASASVLPLLRTRDLPASLARKHQREPEPQDKNRQDNGSIPEEETIAYQAEYDFEDAHELEFEPQYASDTSQSPDDYATEEVASLEYSTDEDENERTTPEESKSTPPSSVKSSSSTKYISKTVTDQSNRLRRRPFLLFDKLPPRGFKRLKPKAEDSNTSTLSAKYKLGDGFSKDEAKPNGLVQLGLRPTAKRKAPQVESKVGALDLTQYSFTRSPKKDPTANQNKKVTKKRVYDNSFLPDPKRVERQRKRHKLLKKKDNPLEDKEMLPPTTASTPKIILTSAILGEYAKLAERRPHAAAVALSQQQKQTQNEGESGLKEVDMPPYQDDNEEGNIDFEEPIAREPSVELGESPARKEVVAHSAFNHQEECQQQKATPGDHQEDTVEVLSEEAVEQPVTEPVKGPVLLEQPLENPSERTVKKLVEEQAQPANHVQTGESHPRPVTIKESASASDSVKSKSSFEPSQRGLEKHSIHTTTEPPKLTSHDDSPGESHHHQSQGSHEDQDQDHEKIQDAPPSEETSPGSGWETYVSETDIHTPTPPRPLNSRAKSAVPSVPSTSRGPGTSGLRRSNSAV</sequence>
<dbReference type="RefSeq" id="XP_062678564.1">
    <property type="nucleotide sequence ID" value="XM_062827831.1"/>
</dbReference>
<organism evidence="2 3">
    <name type="scientific">Neurospora tetraspora</name>
    <dbReference type="NCBI Taxonomy" id="94610"/>
    <lineage>
        <taxon>Eukaryota</taxon>
        <taxon>Fungi</taxon>
        <taxon>Dikarya</taxon>
        <taxon>Ascomycota</taxon>
        <taxon>Pezizomycotina</taxon>
        <taxon>Sordariomycetes</taxon>
        <taxon>Sordariomycetidae</taxon>
        <taxon>Sordariales</taxon>
        <taxon>Sordariaceae</taxon>
        <taxon>Neurospora</taxon>
    </lineage>
</organism>
<name>A0AAE0J8Z5_9PEZI</name>
<dbReference type="GeneID" id="87864985"/>
<reference evidence="2" key="2">
    <citation type="submission" date="2023-06" db="EMBL/GenBank/DDBJ databases">
        <authorList>
            <consortium name="Lawrence Berkeley National Laboratory"/>
            <person name="Haridas S."/>
            <person name="Hensen N."/>
            <person name="Bonometti L."/>
            <person name="Westerberg I."/>
            <person name="Brannstrom I.O."/>
            <person name="Guillou S."/>
            <person name="Cros-Aarteil S."/>
            <person name="Calhoun S."/>
            <person name="Kuo A."/>
            <person name="Mondo S."/>
            <person name="Pangilinan J."/>
            <person name="Riley R."/>
            <person name="Labutti K."/>
            <person name="Andreopoulos B."/>
            <person name="Lipzen A."/>
            <person name="Chen C."/>
            <person name="Yanf M."/>
            <person name="Daum C."/>
            <person name="Ng V."/>
            <person name="Clum A."/>
            <person name="Steindorff A."/>
            <person name="Ohm R."/>
            <person name="Martin F."/>
            <person name="Silar P."/>
            <person name="Natvig D."/>
            <person name="Lalanne C."/>
            <person name="Gautier V."/>
            <person name="Ament-Velasquez S.L."/>
            <person name="Kruys A."/>
            <person name="Hutchinson M.I."/>
            <person name="Powell A.J."/>
            <person name="Barry K."/>
            <person name="Miller A.N."/>
            <person name="Grigoriev I.V."/>
            <person name="Debuchy R."/>
            <person name="Gladieux P."/>
            <person name="Thoren M.H."/>
            <person name="Johannesson H."/>
        </authorList>
    </citation>
    <scope>NUCLEOTIDE SEQUENCE</scope>
    <source>
        <strain evidence="2">CBS 560.94</strain>
    </source>
</reference>
<feature type="compositionally biased region" description="Basic residues" evidence="1">
    <location>
        <begin position="269"/>
        <end position="279"/>
    </location>
</feature>
<feature type="region of interest" description="Disordered" evidence="1">
    <location>
        <begin position="233"/>
        <end position="296"/>
    </location>
</feature>
<feature type="compositionally biased region" description="Low complexity" evidence="1">
    <location>
        <begin position="128"/>
        <end position="148"/>
    </location>
</feature>
<evidence type="ECO:0000313" key="2">
    <source>
        <dbReference type="EMBL" id="KAK3339204.1"/>
    </source>
</evidence>
<feature type="compositionally biased region" description="Basic and acidic residues" evidence="1">
    <location>
        <begin position="437"/>
        <end position="447"/>
    </location>
</feature>
<feature type="compositionally biased region" description="Basic and acidic residues" evidence="1">
    <location>
        <begin position="280"/>
        <end position="290"/>
    </location>
</feature>
<reference evidence="2" key="1">
    <citation type="journal article" date="2023" name="Mol. Phylogenet. Evol.">
        <title>Genome-scale phylogeny and comparative genomics of the fungal order Sordariales.</title>
        <authorList>
            <person name="Hensen N."/>
            <person name="Bonometti L."/>
            <person name="Westerberg I."/>
            <person name="Brannstrom I.O."/>
            <person name="Guillou S."/>
            <person name="Cros-Aarteil S."/>
            <person name="Calhoun S."/>
            <person name="Haridas S."/>
            <person name="Kuo A."/>
            <person name="Mondo S."/>
            <person name="Pangilinan J."/>
            <person name="Riley R."/>
            <person name="LaButti K."/>
            <person name="Andreopoulos B."/>
            <person name="Lipzen A."/>
            <person name="Chen C."/>
            <person name="Yan M."/>
            <person name="Daum C."/>
            <person name="Ng V."/>
            <person name="Clum A."/>
            <person name="Steindorff A."/>
            <person name="Ohm R.A."/>
            <person name="Martin F."/>
            <person name="Silar P."/>
            <person name="Natvig D.O."/>
            <person name="Lalanne C."/>
            <person name="Gautier V."/>
            <person name="Ament-Velasquez S.L."/>
            <person name="Kruys A."/>
            <person name="Hutchinson M.I."/>
            <person name="Powell A.J."/>
            <person name="Barry K."/>
            <person name="Miller A.N."/>
            <person name="Grigoriev I.V."/>
            <person name="Debuchy R."/>
            <person name="Gladieux P."/>
            <person name="Hiltunen Thoren M."/>
            <person name="Johannesson H."/>
        </authorList>
    </citation>
    <scope>NUCLEOTIDE SEQUENCE</scope>
    <source>
        <strain evidence="2">CBS 560.94</strain>
    </source>
</reference>
<feature type="region of interest" description="Disordered" evidence="1">
    <location>
        <begin position="322"/>
        <end position="597"/>
    </location>
</feature>
<dbReference type="AlphaFoldDB" id="A0AAE0J8Z5"/>
<feature type="compositionally biased region" description="Basic and acidic residues" evidence="1">
    <location>
        <begin position="389"/>
        <end position="406"/>
    </location>
</feature>